<dbReference type="HAMAP" id="MF_00265">
    <property type="entry name" value="VapC_Nob1"/>
    <property type="match status" value="1"/>
</dbReference>
<dbReference type="Gene3D" id="3.40.50.1010">
    <property type="entry name" value="5'-nuclease"/>
    <property type="match status" value="1"/>
</dbReference>
<feature type="domain" description="PIN" evidence="7">
    <location>
        <begin position="2"/>
        <end position="122"/>
    </location>
</feature>
<dbReference type="GO" id="GO:0016787">
    <property type="term" value="F:hydrolase activity"/>
    <property type="evidence" value="ECO:0007669"/>
    <property type="project" value="UniProtKB-KW"/>
</dbReference>
<keyword evidence="4 6" id="KW-0378">Hydrolase</keyword>
<dbReference type="Proteomes" id="UP001157733">
    <property type="component" value="Chromosome"/>
</dbReference>
<evidence type="ECO:0000256" key="5">
    <source>
        <dbReference type="ARBA" id="ARBA00022842"/>
    </source>
</evidence>
<evidence type="ECO:0000256" key="1">
    <source>
        <dbReference type="ARBA" id="ARBA00022649"/>
    </source>
</evidence>
<dbReference type="InterPro" id="IPR029060">
    <property type="entry name" value="PIN-like_dom_sf"/>
</dbReference>
<feature type="binding site" evidence="6">
    <location>
        <position position="97"/>
    </location>
    <ligand>
        <name>Mg(2+)</name>
        <dbReference type="ChEBI" id="CHEBI:18420"/>
    </ligand>
</feature>
<dbReference type="InterPro" id="IPR051749">
    <property type="entry name" value="PINc/VapC_TA_RNase"/>
</dbReference>
<protein>
    <recommendedName>
        <fullName evidence="6">Ribonuclease VapC</fullName>
        <shortName evidence="6">RNase VapC</shortName>
        <ecNumber evidence="6">3.1.-.-</ecNumber>
    </recommendedName>
    <alternativeName>
        <fullName evidence="6">Toxin VapC</fullName>
    </alternativeName>
</protein>
<evidence type="ECO:0000313" key="8">
    <source>
        <dbReference type="EMBL" id="CAI2716873.1"/>
    </source>
</evidence>
<dbReference type="InterPro" id="IPR022907">
    <property type="entry name" value="VapC_family"/>
</dbReference>
<dbReference type="PANTHER" id="PTHR42740">
    <property type="entry name" value="RIBONUCLEASE VAPC3"/>
    <property type="match status" value="1"/>
</dbReference>
<dbReference type="InterPro" id="IPR002716">
    <property type="entry name" value="PIN_dom"/>
</dbReference>
<comment type="function">
    <text evidence="6">Toxic component of a toxin-antitoxin (TA) system. An RNase.</text>
</comment>
<evidence type="ECO:0000256" key="3">
    <source>
        <dbReference type="ARBA" id="ARBA00022723"/>
    </source>
</evidence>
<reference evidence="8 9" key="1">
    <citation type="submission" date="2022-09" db="EMBL/GenBank/DDBJ databases">
        <authorList>
            <person name="Kop L."/>
        </authorList>
    </citation>
    <scope>NUCLEOTIDE SEQUENCE [LARGE SCALE GENOMIC DNA]</scope>
    <source>
        <strain evidence="8 9">347</strain>
    </source>
</reference>
<dbReference type="EMBL" id="OX336137">
    <property type="protein sequence ID" value="CAI2716873.1"/>
    <property type="molecule type" value="Genomic_DNA"/>
</dbReference>
<evidence type="ECO:0000256" key="2">
    <source>
        <dbReference type="ARBA" id="ARBA00022722"/>
    </source>
</evidence>
<sequence length="130" mass="15037">MILVDTSVWVDFLKGADSRERRALRRLIEEEADLALTGIILTETLQGIREDKDFNKVKESLLAFPLCQPKDFETYLKAAQIYRDCRKQGKTVRKTVDCLIAAICLEHDLILFHKDRNFDHIADCTELKVL</sequence>
<keyword evidence="6" id="KW-0800">Toxin</keyword>
<evidence type="ECO:0000313" key="9">
    <source>
        <dbReference type="Proteomes" id="UP001157733"/>
    </source>
</evidence>
<evidence type="ECO:0000256" key="4">
    <source>
        <dbReference type="ARBA" id="ARBA00022801"/>
    </source>
</evidence>
<dbReference type="SUPFAM" id="SSF88723">
    <property type="entry name" value="PIN domain-like"/>
    <property type="match status" value="1"/>
</dbReference>
<keyword evidence="9" id="KW-1185">Reference proteome</keyword>
<accession>A0ABM9H9T9</accession>
<name>A0ABM9H9T9_9BACT</name>
<keyword evidence="5 6" id="KW-0460">Magnesium</keyword>
<dbReference type="PANTHER" id="PTHR42740:SF1">
    <property type="entry name" value="RIBONUCLEASE VAPC3"/>
    <property type="match status" value="1"/>
</dbReference>
<comment type="similarity">
    <text evidence="6">Belongs to the PINc/VapC protein family.</text>
</comment>
<gene>
    <name evidence="6 8" type="primary">vapC</name>
    <name evidence="8" type="ORF">NSPWAT_0013</name>
</gene>
<keyword evidence="1 6" id="KW-1277">Toxin-antitoxin system</keyword>
<dbReference type="Pfam" id="PF01850">
    <property type="entry name" value="PIN"/>
    <property type="match status" value="1"/>
</dbReference>
<evidence type="ECO:0000259" key="7">
    <source>
        <dbReference type="Pfam" id="PF01850"/>
    </source>
</evidence>
<comment type="cofactor">
    <cofactor evidence="6">
        <name>Mg(2+)</name>
        <dbReference type="ChEBI" id="CHEBI:18420"/>
    </cofactor>
</comment>
<feature type="binding site" evidence="6">
    <location>
        <position position="5"/>
    </location>
    <ligand>
        <name>Mg(2+)</name>
        <dbReference type="ChEBI" id="CHEBI:18420"/>
    </ligand>
</feature>
<keyword evidence="3 6" id="KW-0479">Metal-binding</keyword>
<proteinExistence type="inferred from homology"/>
<evidence type="ECO:0000256" key="6">
    <source>
        <dbReference type="HAMAP-Rule" id="MF_00265"/>
    </source>
</evidence>
<organism evidence="8 9">
    <name type="scientific">Nitrospina watsonii</name>
    <dbReference type="NCBI Taxonomy" id="1323948"/>
    <lineage>
        <taxon>Bacteria</taxon>
        <taxon>Pseudomonadati</taxon>
        <taxon>Nitrospinota/Tectimicrobiota group</taxon>
        <taxon>Nitrospinota</taxon>
        <taxon>Nitrospinia</taxon>
        <taxon>Nitrospinales</taxon>
        <taxon>Nitrospinaceae</taxon>
        <taxon>Nitrospina</taxon>
    </lineage>
</organism>
<dbReference type="RefSeq" id="WP_282009859.1">
    <property type="nucleotide sequence ID" value="NZ_OX336137.1"/>
</dbReference>
<keyword evidence="2 6" id="KW-0540">Nuclease</keyword>
<dbReference type="CDD" id="cd09882">
    <property type="entry name" value="PIN_MtVapC3-like_start"/>
    <property type="match status" value="1"/>
</dbReference>
<dbReference type="EC" id="3.1.-.-" evidence="6"/>